<name>A0A397W9I2_9GLOM</name>
<evidence type="ECO:0000313" key="3">
    <source>
        <dbReference type="Proteomes" id="UP000266673"/>
    </source>
</evidence>
<keyword evidence="1" id="KW-0812">Transmembrane</keyword>
<keyword evidence="1" id="KW-1133">Transmembrane helix</keyword>
<comment type="caution">
    <text evidence="2">The sequence shown here is derived from an EMBL/GenBank/DDBJ whole genome shotgun (WGS) entry which is preliminary data.</text>
</comment>
<dbReference type="AlphaFoldDB" id="A0A397W9I2"/>
<protein>
    <submittedName>
        <fullName evidence="2">Uncharacterized protein</fullName>
    </submittedName>
</protein>
<feature type="transmembrane region" description="Helical" evidence="1">
    <location>
        <begin position="32"/>
        <end position="53"/>
    </location>
</feature>
<proteinExistence type="predicted"/>
<accession>A0A397W9I2</accession>
<evidence type="ECO:0000313" key="2">
    <source>
        <dbReference type="EMBL" id="RIB30109.1"/>
    </source>
</evidence>
<dbReference type="EMBL" id="QKWP01000021">
    <property type="protein sequence ID" value="RIB30109.1"/>
    <property type="molecule type" value="Genomic_DNA"/>
</dbReference>
<feature type="transmembrane region" description="Helical" evidence="1">
    <location>
        <begin position="7"/>
        <end position="26"/>
    </location>
</feature>
<keyword evidence="3" id="KW-1185">Reference proteome</keyword>
<sequence length="64" mass="7613">MFYLSQSFYRVFALVLALALILALILECETKIVYISFSTLITFLTYPLFYWLLDRHKTTNHCEN</sequence>
<dbReference type="Proteomes" id="UP000266673">
    <property type="component" value="Unassembled WGS sequence"/>
</dbReference>
<reference evidence="2 3" key="1">
    <citation type="submission" date="2018-06" db="EMBL/GenBank/DDBJ databases">
        <title>Comparative genomics reveals the genomic features of Rhizophagus irregularis, R. cerebriforme, R. diaphanum and Gigaspora rosea, and their symbiotic lifestyle signature.</title>
        <authorList>
            <person name="Morin E."/>
            <person name="San Clemente H."/>
            <person name="Chen E.C.H."/>
            <person name="De La Providencia I."/>
            <person name="Hainaut M."/>
            <person name="Kuo A."/>
            <person name="Kohler A."/>
            <person name="Murat C."/>
            <person name="Tang N."/>
            <person name="Roy S."/>
            <person name="Loubradou J."/>
            <person name="Henrissat B."/>
            <person name="Grigoriev I.V."/>
            <person name="Corradi N."/>
            <person name="Roux C."/>
            <person name="Martin F.M."/>
        </authorList>
    </citation>
    <scope>NUCLEOTIDE SEQUENCE [LARGE SCALE GENOMIC DNA]</scope>
    <source>
        <strain evidence="2 3">DAOM 194757</strain>
    </source>
</reference>
<keyword evidence="1" id="KW-0472">Membrane</keyword>
<evidence type="ECO:0000256" key="1">
    <source>
        <dbReference type="SAM" id="Phobius"/>
    </source>
</evidence>
<organism evidence="2 3">
    <name type="scientific">Gigaspora rosea</name>
    <dbReference type="NCBI Taxonomy" id="44941"/>
    <lineage>
        <taxon>Eukaryota</taxon>
        <taxon>Fungi</taxon>
        <taxon>Fungi incertae sedis</taxon>
        <taxon>Mucoromycota</taxon>
        <taxon>Glomeromycotina</taxon>
        <taxon>Glomeromycetes</taxon>
        <taxon>Diversisporales</taxon>
        <taxon>Gigasporaceae</taxon>
        <taxon>Gigaspora</taxon>
    </lineage>
</organism>
<gene>
    <name evidence="2" type="ORF">C2G38_648510</name>
</gene>